<keyword evidence="3" id="KW-1003">Cell membrane</keyword>
<dbReference type="GO" id="GO:0019350">
    <property type="term" value="P:teichoic acid biosynthetic process"/>
    <property type="evidence" value="ECO:0007669"/>
    <property type="project" value="UniProtKB-KW"/>
</dbReference>
<dbReference type="Gene3D" id="3.40.50.11820">
    <property type="match status" value="1"/>
</dbReference>
<dbReference type="InterPro" id="IPR044081">
    <property type="entry name" value="DUF5776"/>
</dbReference>
<evidence type="ECO:0000256" key="3">
    <source>
        <dbReference type="ARBA" id="ARBA00022475"/>
    </source>
</evidence>
<sequence>MSSIYIDSGKKVWIFSSYRWQGNPKALFLYMLANYQGTHDCWWLTDTLSEAEILKSKFKIKNILWSKSDSGKRKLELADVYVVENNREYYPSLLSDKTVVFNMWHGVGIKHIELGLEANAASDASKQITDSIFRKTVKNHSIYKNNTYLLVTSEMMEKHFLAELPVNPSNIVRGPYPRNIIYQSGYRTYEFNVAIKRNLQNYSELIFFAPTWRIRSGGSLFQQLLPNIPALLGVLESRNALLIVKMHPLFTEDYAYTAAKSLFRNNKNIVFWDDYYDIYEYLEKISIAIVDYSSIFYDLLAAGVKKFIRYIPDYDDYVENSDLVGNYLELTDGVVANDFQQLLDILDGDVPDVDKHEMLMTRFFAYQNVGVDSMIDLVDKAKVRYDKGRILCSFDLFDTLIRRTTIEPVSIFYAVQKRMRSSGRCFPDYILENWPDLRIRAERDVRDIKRKTIFERGNDLLEVTFDEIYQRIEDVTGLSRGDIDYVKSLEIDAELNSVEPIAEKIEFLFAQKNKGYDVIIISDMYLPIAVVRQMMVNADSRLGNIPLFLSSELGVQKSSGQLYKHVFFSARYQYDRWLHFGDNAIADGEAARKFGIEAFVHHKDGLVGIEKVLVEKLKEKFGHEAYQLAGKWHRYRESLRSRESSRHLEIEYYAYAYVGSALVPYVHWCLLDSIERGYETLYFISRDGELLKKIADEIIALSDLPIKTRYIYGSRSAWRVPSFIDKVDDEMFGPFGNFVGLNSFDDLVRASFLSEKELLGLFPEFSLFRGRTHLRGKTSEHIRSVLGQSVEYKKRLLEIAAERRTLVLDYLRQEIDFNESFAFVEFWGRGYTQDVFHRLLQAAAGGDVDNNFYYVRSYTNGNGGVKRHNFIVSDQNFSYFEPIFASVPYQSVREYSRNECGKILPVLNSKVDEFFSAFVKGTLDFVNDYLPIVCHDESLLRAIAALSYDYQLNCFSDQFICSVYGDLKYNEASFGDARKVAPELRLDDLKSVPDRASLTLLSNKLEISLSRSSQDVREFYDKNFQKNNWPKIFHKEVVPLYAVKDFSFYLRPASFPYLALALKDNAVFMDASFSQKTKRKDVVFKKNTVIVVIGLDWLRNGVPRLLTEYGYVTAHRDYVSSFGDNESREVLDIGPCRIRGYEYESAPGVKSLSDQRSSLARRKWRKFTRDPHQYFYDAKKPAVRVVRHLFDGGHFAGRFLTAVVHRCFG</sequence>
<reference evidence="9" key="1">
    <citation type="submission" date="2024-05" db="EMBL/GenBank/DDBJ databases">
        <authorList>
            <person name="Luo Y.-C."/>
            <person name="Nicholds J."/>
            <person name="Mortimer T."/>
            <person name="Maboni G."/>
        </authorList>
    </citation>
    <scope>NUCLEOTIDE SEQUENCE</scope>
    <source>
        <strain evidence="9">141555</strain>
        <strain evidence="8">151836</strain>
    </source>
</reference>
<keyword evidence="5" id="KW-0777">Teichoic acid biosynthesis</keyword>
<feature type="domain" description="DUF5776" evidence="7">
    <location>
        <begin position="1062"/>
        <end position="1119"/>
    </location>
</feature>
<dbReference type="InterPro" id="IPR023214">
    <property type="entry name" value="HAD_sf"/>
</dbReference>
<comment type="similarity">
    <text evidence="2">Belongs to the CDP-glycerol glycerophosphotransferase family.</text>
</comment>
<gene>
    <name evidence="8" type="ORF">ABRZ04_05675</name>
    <name evidence="9" type="ORF">ABRZ07_13530</name>
</gene>
<dbReference type="InterPro" id="IPR036412">
    <property type="entry name" value="HAD-like_sf"/>
</dbReference>
<dbReference type="InterPro" id="IPR007554">
    <property type="entry name" value="Glycerophosphate_synth"/>
</dbReference>
<dbReference type="PANTHER" id="PTHR37316">
    <property type="entry name" value="TEICHOIC ACID GLYCEROL-PHOSPHATE PRIMASE"/>
    <property type="match status" value="1"/>
</dbReference>
<evidence type="ECO:0000256" key="2">
    <source>
        <dbReference type="ARBA" id="ARBA00010488"/>
    </source>
</evidence>
<proteinExistence type="inferred from homology"/>
<dbReference type="RefSeq" id="WP_368640646.1">
    <property type="nucleotide sequence ID" value="NZ_CP158254.1"/>
</dbReference>
<dbReference type="SUPFAM" id="SSF56784">
    <property type="entry name" value="HAD-like"/>
    <property type="match status" value="1"/>
</dbReference>
<dbReference type="Gene3D" id="3.40.50.12580">
    <property type="match status" value="1"/>
</dbReference>
<dbReference type="PANTHER" id="PTHR37316:SF3">
    <property type="entry name" value="TEICHOIC ACID GLYCEROL-PHOSPHATE TRANSFERASE"/>
    <property type="match status" value="1"/>
</dbReference>
<accession>A0AB39FJZ9</accession>
<evidence type="ECO:0000256" key="4">
    <source>
        <dbReference type="ARBA" id="ARBA00022679"/>
    </source>
</evidence>
<keyword evidence="6" id="KW-0472">Membrane</keyword>
<dbReference type="Gene3D" id="3.40.50.1000">
    <property type="entry name" value="HAD superfamily/HAD-like"/>
    <property type="match status" value="1"/>
</dbReference>
<dbReference type="Gene3D" id="1.10.150.400">
    <property type="match status" value="1"/>
</dbReference>
<organism evidence="9">
    <name type="scientific">Castellaniella ginsengisoli</name>
    <dbReference type="NCBI Taxonomy" id="546114"/>
    <lineage>
        <taxon>Bacteria</taxon>
        <taxon>Pseudomonadati</taxon>
        <taxon>Pseudomonadota</taxon>
        <taxon>Betaproteobacteria</taxon>
        <taxon>Burkholderiales</taxon>
        <taxon>Alcaligenaceae</taxon>
        <taxon>Castellaniella</taxon>
    </lineage>
</organism>
<dbReference type="GO" id="GO:0005886">
    <property type="term" value="C:plasma membrane"/>
    <property type="evidence" value="ECO:0007669"/>
    <property type="project" value="UniProtKB-SubCell"/>
</dbReference>
<evidence type="ECO:0000313" key="8">
    <source>
        <dbReference type="EMBL" id="XDJ48549.1"/>
    </source>
</evidence>
<dbReference type="InterPro" id="IPR043149">
    <property type="entry name" value="TagF_N"/>
</dbReference>
<protein>
    <submittedName>
        <fullName evidence="9">CDP-glycerol glycerophosphotransferase family protein</fullName>
    </submittedName>
</protein>
<dbReference type="Pfam" id="PF19087">
    <property type="entry name" value="DUF5776"/>
    <property type="match status" value="1"/>
</dbReference>
<evidence type="ECO:0000259" key="7">
    <source>
        <dbReference type="Pfam" id="PF19087"/>
    </source>
</evidence>
<dbReference type="EMBL" id="CP158254">
    <property type="protein sequence ID" value="XDJ48549.1"/>
    <property type="molecule type" value="Genomic_DNA"/>
</dbReference>
<evidence type="ECO:0000256" key="6">
    <source>
        <dbReference type="ARBA" id="ARBA00023136"/>
    </source>
</evidence>
<dbReference type="GO" id="GO:0047355">
    <property type="term" value="F:CDP-glycerol glycerophosphotransferase activity"/>
    <property type="evidence" value="ECO:0007669"/>
    <property type="project" value="InterPro"/>
</dbReference>
<comment type="subcellular location">
    <subcellularLocation>
        <location evidence="1">Cell membrane</location>
        <topology evidence="1">Peripheral membrane protein</topology>
    </subcellularLocation>
</comment>
<dbReference type="AlphaFoldDB" id="A0AB39FJZ9"/>
<evidence type="ECO:0000256" key="5">
    <source>
        <dbReference type="ARBA" id="ARBA00022944"/>
    </source>
</evidence>
<evidence type="ECO:0000256" key="1">
    <source>
        <dbReference type="ARBA" id="ARBA00004202"/>
    </source>
</evidence>
<dbReference type="EMBL" id="CP158267">
    <property type="protein sequence ID" value="XDJ79887.1"/>
    <property type="molecule type" value="Genomic_DNA"/>
</dbReference>
<evidence type="ECO:0000313" key="9">
    <source>
        <dbReference type="EMBL" id="XDJ79887.1"/>
    </source>
</evidence>
<dbReference type="Pfam" id="PF04464">
    <property type="entry name" value="Glyphos_transf"/>
    <property type="match status" value="1"/>
</dbReference>
<dbReference type="InterPro" id="IPR051612">
    <property type="entry name" value="Teichoic_Acid_Biosynth"/>
</dbReference>
<keyword evidence="4" id="KW-0808">Transferase</keyword>
<name>A0AB39FJZ9_9BURK</name>
<dbReference type="InterPro" id="IPR043148">
    <property type="entry name" value="TagF_C"/>
</dbReference>